<protein>
    <submittedName>
        <fullName evidence="1">Uncharacterized protein</fullName>
    </submittedName>
</protein>
<dbReference type="EMBL" id="JH818597">
    <property type="protein sequence ID" value="EKC30063.1"/>
    <property type="molecule type" value="Genomic_DNA"/>
</dbReference>
<sequence>MSSGAMKFLCVLLIPAVLAAVPSKRVLFDTFLNSQEATHLIDQLVETLATNDNEAKCEQECHVLITNQDSVFQHLCPFMCHSAMQALGNLHSPNTDPTAGKRMLLDSFLNTQETSKIIDQLVTTLSSDSTEVACEKECHILITDSTSVFQHMCPFLCHSLFVDGWFLFLDFLNTQETSNIIDQLVATLSSDSSEVACEKECHILITDSTSVFQHMCPFLCHSAQAIIGNFHHATAAPVQKKRFLVDTLLANPEVNVLVTSLVSVLGSDPTEQTCEKECVVLMHADSQLVSKVHLTSSPSNPSKRFLVDTLMSNPEISILVSGLVATLGSDPTEQACESQCVTMIHADNVLHHLCPFVCHSFQELVHNVHLTPSVSNPVHKRFLIDSLLNNPEVSVIVNSLVSTLGSDPTEAACESQCTNIVHADNVIHFLCPLVCHSCNRPVHYNFDAAFLHGKLIYFSEVLVNRKLNYLPVFSAEGSSHFSYGTLEFAEFLRFTVPVIDFVLITYGNPFKMKCLIIFLLPVAFAVPALLNGQEAKNIIDQLVTFLSSDTSEAKCESECHTLIANPQSTLQHLCPFMCHLAQQTIGGLHHNKRLVFDTFLNGEEGRRIVDQLVEQLGTDANYAKCEQECHVLIRNQQSVMQHLCPFICHLTIDAIKSLHSPTTDPAATGKKRMYLARQDPQE</sequence>
<organism evidence="1">
    <name type="scientific">Magallana gigas</name>
    <name type="common">Pacific oyster</name>
    <name type="synonym">Crassostrea gigas</name>
    <dbReference type="NCBI Taxonomy" id="29159"/>
    <lineage>
        <taxon>Eukaryota</taxon>
        <taxon>Metazoa</taxon>
        <taxon>Spiralia</taxon>
        <taxon>Lophotrochozoa</taxon>
        <taxon>Mollusca</taxon>
        <taxon>Bivalvia</taxon>
        <taxon>Autobranchia</taxon>
        <taxon>Pteriomorphia</taxon>
        <taxon>Ostreida</taxon>
        <taxon>Ostreoidea</taxon>
        <taxon>Ostreidae</taxon>
        <taxon>Magallana</taxon>
    </lineage>
</organism>
<dbReference type="InParanoid" id="K1Q846"/>
<gene>
    <name evidence="1" type="ORF">CGI_10018742</name>
</gene>
<accession>K1Q846</accession>
<dbReference type="HOGENOM" id="CLU_403469_0_0_1"/>
<evidence type="ECO:0000313" key="1">
    <source>
        <dbReference type="EMBL" id="EKC30063.1"/>
    </source>
</evidence>
<reference evidence="1" key="1">
    <citation type="journal article" date="2012" name="Nature">
        <title>The oyster genome reveals stress adaptation and complexity of shell formation.</title>
        <authorList>
            <person name="Zhang G."/>
            <person name="Fang X."/>
            <person name="Guo X."/>
            <person name="Li L."/>
            <person name="Luo R."/>
            <person name="Xu F."/>
            <person name="Yang P."/>
            <person name="Zhang L."/>
            <person name="Wang X."/>
            <person name="Qi H."/>
            <person name="Xiong Z."/>
            <person name="Que H."/>
            <person name="Xie Y."/>
            <person name="Holland P.W."/>
            <person name="Paps J."/>
            <person name="Zhu Y."/>
            <person name="Wu F."/>
            <person name="Chen Y."/>
            <person name="Wang J."/>
            <person name="Peng C."/>
            <person name="Meng J."/>
            <person name="Yang L."/>
            <person name="Liu J."/>
            <person name="Wen B."/>
            <person name="Zhang N."/>
            <person name="Huang Z."/>
            <person name="Zhu Q."/>
            <person name="Feng Y."/>
            <person name="Mount A."/>
            <person name="Hedgecock D."/>
            <person name="Xu Z."/>
            <person name="Liu Y."/>
            <person name="Domazet-Loso T."/>
            <person name="Du Y."/>
            <person name="Sun X."/>
            <person name="Zhang S."/>
            <person name="Liu B."/>
            <person name="Cheng P."/>
            <person name="Jiang X."/>
            <person name="Li J."/>
            <person name="Fan D."/>
            <person name="Wang W."/>
            <person name="Fu W."/>
            <person name="Wang T."/>
            <person name="Wang B."/>
            <person name="Zhang J."/>
            <person name="Peng Z."/>
            <person name="Li Y."/>
            <person name="Li N."/>
            <person name="Wang J."/>
            <person name="Chen M."/>
            <person name="He Y."/>
            <person name="Tan F."/>
            <person name="Song X."/>
            <person name="Zheng Q."/>
            <person name="Huang R."/>
            <person name="Yang H."/>
            <person name="Du X."/>
            <person name="Chen L."/>
            <person name="Yang M."/>
            <person name="Gaffney P.M."/>
            <person name="Wang S."/>
            <person name="Luo L."/>
            <person name="She Z."/>
            <person name="Ming Y."/>
            <person name="Huang W."/>
            <person name="Zhang S."/>
            <person name="Huang B."/>
            <person name="Zhang Y."/>
            <person name="Qu T."/>
            <person name="Ni P."/>
            <person name="Miao G."/>
            <person name="Wang J."/>
            <person name="Wang Q."/>
            <person name="Steinberg C.E."/>
            <person name="Wang H."/>
            <person name="Li N."/>
            <person name="Qian L."/>
            <person name="Zhang G."/>
            <person name="Li Y."/>
            <person name="Yang H."/>
            <person name="Liu X."/>
            <person name="Wang J."/>
            <person name="Yin Y."/>
            <person name="Wang J."/>
        </authorList>
    </citation>
    <scope>NUCLEOTIDE SEQUENCE [LARGE SCALE GENOMIC DNA]</scope>
    <source>
        <strain evidence="1">05x7-T-G4-1.051#20</strain>
    </source>
</reference>
<proteinExistence type="predicted"/>
<dbReference type="AlphaFoldDB" id="K1Q846"/>
<name>K1Q846_MAGGI</name>